<dbReference type="OrthoDB" id="2382881at2759"/>
<feature type="compositionally biased region" description="Basic and acidic residues" evidence="1">
    <location>
        <begin position="18"/>
        <end position="51"/>
    </location>
</feature>
<evidence type="ECO:0000256" key="1">
    <source>
        <dbReference type="SAM" id="MobiDB-lite"/>
    </source>
</evidence>
<evidence type="ECO:0000313" key="3">
    <source>
        <dbReference type="Proteomes" id="UP000054324"/>
    </source>
</evidence>
<dbReference type="AlphaFoldDB" id="A0A074ZRZ4"/>
<dbReference type="EMBL" id="KL596756">
    <property type="protein sequence ID" value="KER26120.1"/>
    <property type="molecule type" value="Genomic_DNA"/>
</dbReference>
<feature type="region of interest" description="Disordered" evidence="1">
    <location>
        <begin position="17"/>
        <end position="51"/>
    </location>
</feature>
<dbReference type="Proteomes" id="UP000054324">
    <property type="component" value="Unassembled WGS sequence"/>
</dbReference>
<protein>
    <submittedName>
        <fullName evidence="2">Uncharacterized protein</fullName>
    </submittedName>
</protein>
<sequence length="64" mass="7588">MWELANCNTLPVPSCHATRREHEHLDTGRFPKPRQEESRGRGRVRTTDPPRRSTLEFLKALFWD</sequence>
<reference evidence="2 3" key="1">
    <citation type="submission" date="2013-11" db="EMBL/GenBank/DDBJ databases">
        <title>Opisthorchis viverrini - life in the bile duct.</title>
        <authorList>
            <person name="Young N.D."/>
            <person name="Nagarajan N."/>
            <person name="Lin S.J."/>
            <person name="Korhonen P.K."/>
            <person name="Jex A.R."/>
            <person name="Hall R.S."/>
            <person name="Safavi-Hemami H."/>
            <person name="Kaewkong W."/>
            <person name="Bertrand D."/>
            <person name="Gao S."/>
            <person name="Seet Q."/>
            <person name="Wongkham S."/>
            <person name="Teh B.T."/>
            <person name="Wongkham C."/>
            <person name="Intapan P.M."/>
            <person name="Maleewong W."/>
            <person name="Yang X."/>
            <person name="Hu M."/>
            <person name="Wang Z."/>
            <person name="Hofmann A."/>
            <person name="Sternberg P.W."/>
            <person name="Tan P."/>
            <person name="Wang J."/>
            <person name="Gasser R.B."/>
        </authorList>
    </citation>
    <scope>NUCLEOTIDE SEQUENCE [LARGE SCALE GENOMIC DNA]</scope>
</reference>
<name>A0A074ZRZ4_OPIVI</name>
<organism evidence="2 3">
    <name type="scientific">Opisthorchis viverrini</name>
    <name type="common">Southeast Asian liver fluke</name>
    <dbReference type="NCBI Taxonomy" id="6198"/>
    <lineage>
        <taxon>Eukaryota</taxon>
        <taxon>Metazoa</taxon>
        <taxon>Spiralia</taxon>
        <taxon>Lophotrochozoa</taxon>
        <taxon>Platyhelminthes</taxon>
        <taxon>Trematoda</taxon>
        <taxon>Digenea</taxon>
        <taxon>Opisthorchiida</taxon>
        <taxon>Opisthorchiata</taxon>
        <taxon>Opisthorchiidae</taxon>
        <taxon>Opisthorchis</taxon>
    </lineage>
</organism>
<dbReference type="KEGG" id="ovi:T265_06599"/>
<accession>A0A074ZRZ4</accession>
<gene>
    <name evidence="2" type="ORF">T265_06599</name>
</gene>
<proteinExistence type="predicted"/>
<dbReference type="CTD" id="20320778"/>
<dbReference type="GeneID" id="20320778"/>
<evidence type="ECO:0000313" key="2">
    <source>
        <dbReference type="EMBL" id="KER26120.1"/>
    </source>
</evidence>
<dbReference type="RefSeq" id="XP_009170166.1">
    <property type="nucleotide sequence ID" value="XM_009171902.1"/>
</dbReference>
<keyword evidence="3" id="KW-1185">Reference proteome</keyword>